<evidence type="ECO:0000313" key="7">
    <source>
        <dbReference type="EMBL" id="NVD45020.1"/>
    </source>
</evidence>
<dbReference type="InterPro" id="IPR058627">
    <property type="entry name" value="MdtA-like_C"/>
</dbReference>
<dbReference type="InterPro" id="IPR058792">
    <property type="entry name" value="Beta-barrel_RND_2"/>
</dbReference>
<dbReference type="Pfam" id="PF25954">
    <property type="entry name" value="Beta-barrel_RND_2"/>
    <property type="match status" value="1"/>
</dbReference>
<dbReference type="PANTHER" id="PTHR30469">
    <property type="entry name" value="MULTIDRUG RESISTANCE PROTEIN MDTA"/>
    <property type="match status" value="1"/>
</dbReference>
<dbReference type="RefSeq" id="WP_176267360.1">
    <property type="nucleotide sequence ID" value="NZ_JABWGV010000003.1"/>
</dbReference>
<dbReference type="Gene3D" id="2.40.50.100">
    <property type="match status" value="1"/>
</dbReference>
<dbReference type="Proteomes" id="UP000561438">
    <property type="component" value="Unassembled WGS sequence"/>
</dbReference>
<keyword evidence="2" id="KW-0175">Coiled coil</keyword>
<evidence type="ECO:0000313" key="8">
    <source>
        <dbReference type="Proteomes" id="UP000561438"/>
    </source>
</evidence>
<keyword evidence="3" id="KW-0472">Membrane</keyword>
<dbReference type="Gene3D" id="1.10.287.470">
    <property type="entry name" value="Helix hairpin bin"/>
    <property type="match status" value="1"/>
</dbReference>
<dbReference type="NCBIfam" id="TIGR01730">
    <property type="entry name" value="RND_mfp"/>
    <property type="match status" value="1"/>
</dbReference>
<name>A0A850H354_9SPHN</name>
<dbReference type="Pfam" id="PF25973">
    <property type="entry name" value="BSH_CzcB"/>
    <property type="match status" value="1"/>
</dbReference>
<feature type="coiled-coil region" evidence="2">
    <location>
        <begin position="134"/>
        <end position="204"/>
    </location>
</feature>
<evidence type="ECO:0000256" key="1">
    <source>
        <dbReference type="ARBA" id="ARBA00009477"/>
    </source>
</evidence>
<dbReference type="InterPro" id="IPR058647">
    <property type="entry name" value="BSH_CzcB-like"/>
</dbReference>
<dbReference type="InterPro" id="IPR006143">
    <property type="entry name" value="RND_pump_MFP"/>
</dbReference>
<proteinExistence type="inferred from homology"/>
<organism evidence="7 8">
    <name type="scientific">Qipengyuania atrilutea</name>
    <dbReference type="NCBI Taxonomy" id="2744473"/>
    <lineage>
        <taxon>Bacteria</taxon>
        <taxon>Pseudomonadati</taxon>
        <taxon>Pseudomonadota</taxon>
        <taxon>Alphaproteobacteria</taxon>
        <taxon>Sphingomonadales</taxon>
        <taxon>Erythrobacteraceae</taxon>
        <taxon>Qipengyuania</taxon>
    </lineage>
</organism>
<evidence type="ECO:0000259" key="6">
    <source>
        <dbReference type="Pfam" id="PF25973"/>
    </source>
</evidence>
<dbReference type="SUPFAM" id="SSF111369">
    <property type="entry name" value="HlyD-like secretion proteins"/>
    <property type="match status" value="1"/>
</dbReference>
<evidence type="ECO:0000259" key="5">
    <source>
        <dbReference type="Pfam" id="PF25967"/>
    </source>
</evidence>
<keyword evidence="3" id="KW-1133">Transmembrane helix</keyword>
<dbReference type="Gene3D" id="2.40.420.20">
    <property type="match status" value="1"/>
</dbReference>
<dbReference type="Gene3D" id="2.40.30.170">
    <property type="match status" value="1"/>
</dbReference>
<evidence type="ECO:0000256" key="3">
    <source>
        <dbReference type="SAM" id="Phobius"/>
    </source>
</evidence>
<dbReference type="GO" id="GO:0015562">
    <property type="term" value="F:efflux transmembrane transporter activity"/>
    <property type="evidence" value="ECO:0007669"/>
    <property type="project" value="TreeGrafter"/>
</dbReference>
<protein>
    <submittedName>
        <fullName evidence="7">Efflux RND transporter periplasmic adaptor subunit</fullName>
    </submittedName>
</protein>
<gene>
    <name evidence="7" type="ORF">HUV48_08300</name>
</gene>
<comment type="caution">
    <text evidence="7">The sequence shown here is derived from an EMBL/GenBank/DDBJ whole genome shotgun (WGS) entry which is preliminary data.</text>
</comment>
<feature type="transmembrane region" description="Helical" evidence="3">
    <location>
        <begin position="33"/>
        <end position="53"/>
    </location>
</feature>
<comment type="similarity">
    <text evidence="1">Belongs to the membrane fusion protein (MFP) (TC 8.A.1) family.</text>
</comment>
<evidence type="ECO:0000256" key="2">
    <source>
        <dbReference type="SAM" id="Coils"/>
    </source>
</evidence>
<keyword evidence="3" id="KW-0812">Transmembrane</keyword>
<feature type="domain" description="CzcB-like barrel-sandwich hybrid" evidence="6">
    <location>
        <begin position="107"/>
        <end position="240"/>
    </location>
</feature>
<dbReference type="GO" id="GO:1990281">
    <property type="term" value="C:efflux pump complex"/>
    <property type="evidence" value="ECO:0007669"/>
    <property type="project" value="TreeGrafter"/>
</dbReference>
<accession>A0A850H354</accession>
<sequence>MNYDNRIRSETAEPLAGNIGPDGETREGRSRKWLWIGLAVLLLAAIVGGYFAFKGEDADALAAGERSEQAPSVTVISPGSGTVEGVITATGTLAARRSMPIGANGEGGRVVSVPVDAGDWVREGQVLAVIDRSVQSQQAEAARAQINVAQADADLAQSNLERAQQLIDRGFISKAEIDRLTATRDAARARVSVARAQLGELQARNARLNIVAPAAGLVLERNVEPGQTVSAGSGVLFTIARGGEMELLAEVGETELARISAGVPAEVTPVGTDKRFTGQVWQIAPVINEQDRQGRVRIALPYAPELRPGGFATASIGGGSFTAPILPESAILSDDEGSFVYIVGENNTAERRDIETGIVTSQGVSVVSGLDGSERIVERAGGFLTAGETIRPVLAESSAD</sequence>
<dbReference type="EMBL" id="JABWGV010000003">
    <property type="protein sequence ID" value="NVD45020.1"/>
    <property type="molecule type" value="Genomic_DNA"/>
</dbReference>
<keyword evidence="8" id="KW-1185">Reference proteome</keyword>
<feature type="domain" description="CusB-like beta-barrel" evidence="4">
    <location>
        <begin position="248"/>
        <end position="318"/>
    </location>
</feature>
<dbReference type="PANTHER" id="PTHR30469:SF15">
    <property type="entry name" value="HLYD FAMILY OF SECRETION PROTEINS"/>
    <property type="match status" value="1"/>
</dbReference>
<feature type="domain" description="Multidrug resistance protein MdtA-like C-terminal permuted SH3" evidence="5">
    <location>
        <begin position="326"/>
        <end position="377"/>
    </location>
</feature>
<dbReference type="Pfam" id="PF25967">
    <property type="entry name" value="RND-MFP_C"/>
    <property type="match status" value="1"/>
</dbReference>
<evidence type="ECO:0000259" key="4">
    <source>
        <dbReference type="Pfam" id="PF25954"/>
    </source>
</evidence>
<dbReference type="AlphaFoldDB" id="A0A850H354"/>
<reference evidence="7 8" key="1">
    <citation type="submission" date="2020-06" db="EMBL/GenBank/DDBJ databases">
        <title>Altererythrobacter sp. HHU K3-1.</title>
        <authorList>
            <person name="Zhang D."/>
            <person name="Xue H."/>
        </authorList>
    </citation>
    <scope>NUCLEOTIDE SEQUENCE [LARGE SCALE GENOMIC DNA]</scope>
    <source>
        <strain evidence="7 8">HHU K3-1</strain>
    </source>
</reference>